<keyword evidence="3" id="KW-1185">Reference proteome</keyword>
<dbReference type="AlphaFoldDB" id="A0A3R7NFS9"/>
<reference evidence="2 3" key="2">
    <citation type="submission" date="2019-01" db="EMBL/GenBank/DDBJ databases">
        <title>The decoding of complex shrimp genome reveals the adaptation for benthos swimmer, frequently molting mechanism and breeding impact on genome.</title>
        <authorList>
            <person name="Sun Y."/>
            <person name="Gao Y."/>
            <person name="Yu Y."/>
        </authorList>
    </citation>
    <scope>NUCLEOTIDE SEQUENCE [LARGE SCALE GENOMIC DNA]</scope>
    <source>
        <tissue evidence="2">Muscle</tissue>
    </source>
</reference>
<evidence type="ECO:0000256" key="1">
    <source>
        <dbReference type="SAM" id="MobiDB-lite"/>
    </source>
</evidence>
<name>A0A3R7NFS9_PENVA</name>
<feature type="region of interest" description="Disordered" evidence="1">
    <location>
        <begin position="43"/>
        <end position="67"/>
    </location>
</feature>
<evidence type="ECO:0000313" key="2">
    <source>
        <dbReference type="EMBL" id="ROT86009.1"/>
    </source>
</evidence>
<feature type="compositionally biased region" description="Low complexity" evidence="1">
    <location>
        <begin position="54"/>
        <end position="67"/>
    </location>
</feature>
<comment type="caution">
    <text evidence="2">The sequence shown here is derived from an EMBL/GenBank/DDBJ whole genome shotgun (WGS) entry which is preliminary data.</text>
</comment>
<proteinExistence type="predicted"/>
<protein>
    <submittedName>
        <fullName evidence="2">Uncharacterized protein</fullName>
    </submittedName>
</protein>
<organism evidence="2 3">
    <name type="scientific">Penaeus vannamei</name>
    <name type="common">Whiteleg shrimp</name>
    <name type="synonym">Litopenaeus vannamei</name>
    <dbReference type="NCBI Taxonomy" id="6689"/>
    <lineage>
        <taxon>Eukaryota</taxon>
        <taxon>Metazoa</taxon>
        <taxon>Ecdysozoa</taxon>
        <taxon>Arthropoda</taxon>
        <taxon>Crustacea</taxon>
        <taxon>Multicrustacea</taxon>
        <taxon>Malacostraca</taxon>
        <taxon>Eumalacostraca</taxon>
        <taxon>Eucarida</taxon>
        <taxon>Decapoda</taxon>
        <taxon>Dendrobranchiata</taxon>
        <taxon>Penaeoidea</taxon>
        <taxon>Penaeidae</taxon>
        <taxon>Penaeus</taxon>
    </lineage>
</organism>
<accession>A0A3R7NFS9</accession>
<reference evidence="2 3" key="1">
    <citation type="submission" date="2018-04" db="EMBL/GenBank/DDBJ databases">
        <authorList>
            <person name="Zhang X."/>
            <person name="Yuan J."/>
            <person name="Li F."/>
            <person name="Xiang J."/>
        </authorList>
    </citation>
    <scope>NUCLEOTIDE SEQUENCE [LARGE SCALE GENOMIC DNA]</scope>
    <source>
        <tissue evidence="2">Muscle</tissue>
    </source>
</reference>
<evidence type="ECO:0000313" key="3">
    <source>
        <dbReference type="Proteomes" id="UP000283509"/>
    </source>
</evidence>
<gene>
    <name evidence="2" type="ORF">C7M84_022879</name>
</gene>
<dbReference type="Proteomes" id="UP000283509">
    <property type="component" value="Unassembled WGS sequence"/>
</dbReference>
<sequence length="426" mass="44726">MPLSLSSLPFAFVLSLSPISLLPDLALLLLLPSLRPLLASSLPPSRLSSRRHPLSLSSPVSSSSSPSLRALSLSRSPLRHLSSSLPSLSLSPLISILLSLVSSPSPLSLSSSASVRVYTVFVVLWHLCTAMSCLACGSSCLLSSSGLSSLFFSLLSTLDLHLPSYLVSDLVSRGLVLSLDRVSFSRLGQITGLLILTSPSLSLLALSLRPLLSPLIHLLSLFHSCLSLSSLTVISPLLSRLLYPHLSSSQISLPLVSSHLLSVPVSLHSSSRLGTLSFSLPLSIPYPITRSVTYISSPTSPILHLSTSPGCPDFSAPSVISPAPPLVSTSFPLLPLSLSHHLSLSLLLTSSLSLSSLSWSSSSSSIISVPSCSLTLPSSSSSPSHLRPSLSHISPDRLLLLSSLVFTCISPLISQFSSSCSSSSYI</sequence>
<dbReference type="EMBL" id="QCYY01000062">
    <property type="protein sequence ID" value="ROT86009.1"/>
    <property type="molecule type" value="Genomic_DNA"/>
</dbReference>